<organism evidence="2 3">
    <name type="scientific">Nocardia higoensis</name>
    <dbReference type="NCBI Taxonomy" id="228599"/>
    <lineage>
        <taxon>Bacteria</taxon>
        <taxon>Bacillati</taxon>
        <taxon>Actinomycetota</taxon>
        <taxon>Actinomycetes</taxon>
        <taxon>Mycobacteriales</taxon>
        <taxon>Nocardiaceae</taxon>
        <taxon>Nocardia</taxon>
    </lineage>
</organism>
<name>A0ABS0D6G7_9NOCA</name>
<keyword evidence="3" id="KW-1185">Reference proteome</keyword>
<evidence type="ECO:0000313" key="3">
    <source>
        <dbReference type="Proteomes" id="UP000707731"/>
    </source>
</evidence>
<sequence length="277" mass="29421">MGYTTISYAVSDAIATITLNRPEARNGFTADMADELGAALTAADLDDQVRVVVLTATGKYFCVGMDLSAGGGEEDMDHPDWVEWATRVARPMTDLNKPVIAVLQGPAVGVGITMTLAADFRLAADDARFGFVFGRRGLAPEAGSLWYLPQLVGLAKAKEWMLTGRLIEADEALAAGLVTSLHSQETLLDAAYALARELATEIAPGSAAIIRRGLVAMTADGSPEAAFEFDRKTIPHALRSADIAEGVGAFLAKRPPVFTGVARRDIPDLTKWLRASS</sequence>
<proteinExistence type="inferred from homology"/>
<dbReference type="SUPFAM" id="SSF52096">
    <property type="entry name" value="ClpP/crotonase"/>
    <property type="match status" value="1"/>
</dbReference>
<accession>A0ABS0D6G7</accession>
<evidence type="ECO:0000313" key="2">
    <source>
        <dbReference type="EMBL" id="MBF6353675.1"/>
    </source>
</evidence>
<gene>
    <name evidence="2" type="ORF">IU449_03780</name>
</gene>
<dbReference type="Proteomes" id="UP000707731">
    <property type="component" value="Unassembled WGS sequence"/>
</dbReference>
<reference evidence="2 3" key="1">
    <citation type="submission" date="2020-10" db="EMBL/GenBank/DDBJ databases">
        <title>Identification of Nocardia species via Next-generation sequencing and recognition of intraspecies genetic diversity.</title>
        <authorList>
            <person name="Li P."/>
            <person name="Li P."/>
            <person name="Lu B."/>
        </authorList>
    </citation>
    <scope>NUCLEOTIDE SEQUENCE [LARGE SCALE GENOMIC DNA]</scope>
    <source>
        <strain evidence="2 3">BJ06-0143</strain>
    </source>
</reference>
<evidence type="ECO:0000256" key="1">
    <source>
        <dbReference type="ARBA" id="ARBA00005254"/>
    </source>
</evidence>
<comment type="similarity">
    <text evidence="1">Belongs to the enoyl-CoA hydratase/isomerase family.</text>
</comment>
<dbReference type="PANTHER" id="PTHR43684:SF4">
    <property type="entry name" value="ENOYL-COA HYDRATASE_ISOMERASE FAMILY PROTEIN (AFU_ORTHOLOGUE AFUA_1G01890)"/>
    <property type="match status" value="1"/>
</dbReference>
<dbReference type="InterPro" id="IPR051053">
    <property type="entry name" value="ECH/Chromodomain_protein"/>
</dbReference>
<protein>
    <submittedName>
        <fullName evidence="2">Enoyl-CoA hydratase/isomerase family protein</fullName>
    </submittedName>
</protein>
<dbReference type="CDD" id="cd06558">
    <property type="entry name" value="crotonase-like"/>
    <property type="match status" value="1"/>
</dbReference>
<dbReference type="Gene3D" id="3.90.226.10">
    <property type="entry name" value="2-enoyl-CoA Hydratase, Chain A, domain 1"/>
    <property type="match status" value="1"/>
</dbReference>
<dbReference type="Pfam" id="PF00378">
    <property type="entry name" value="ECH_1"/>
    <property type="match status" value="1"/>
</dbReference>
<dbReference type="EMBL" id="JADLQN010000001">
    <property type="protein sequence ID" value="MBF6353675.1"/>
    <property type="molecule type" value="Genomic_DNA"/>
</dbReference>
<dbReference type="InterPro" id="IPR014748">
    <property type="entry name" value="Enoyl-CoA_hydra_C"/>
</dbReference>
<comment type="caution">
    <text evidence="2">The sequence shown here is derived from an EMBL/GenBank/DDBJ whole genome shotgun (WGS) entry which is preliminary data.</text>
</comment>
<dbReference type="InterPro" id="IPR001753">
    <property type="entry name" value="Enoyl-CoA_hydra/iso"/>
</dbReference>
<dbReference type="InterPro" id="IPR029045">
    <property type="entry name" value="ClpP/crotonase-like_dom_sf"/>
</dbReference>
<dbReference type="PANTHER" id="PTHR43684">
    <property type="match status" value="1"/>
</dbReference>
<dbReference type="RefSeq" id="WP_195000553.1">
    <property type="nucleotide sequence ID" value="NZ_JADLQN010000001.1"/>
</dbReference>
<dbReference type="Gene3D" id="1.10.12.10">
    <property type="entry name" value="Lyase 2-enoyl-coa Hydratase, Chain A, domain 2"/>
    <property type="match status" value="1"/>
</dbReference>